<evidence type="ECO:0000313" key="3">
    <source>
        <dbReference type="EMBL" id="SHH91982.1"/>
    </source>
</evidence>
<dbReference type="AlphaFoldDB" id="A0A1M5WX48"/>
<accession>A0A1M5WX48</accession>
<dbReference type="InterPro" id="IPR050902">
    <property type="entry name" value="ABC_Transporter_SBP"/>
</dbReference>
<organism evidence="3 4">
    <name type="scientific">Clostridium grantii DSM 8605</name>
    <dbReference type="NCBI Taxonomy" id="1121316"/>
    <lineage>
        <taxon>Bacteria</taxon>
        <taxon>Bacillati</taxon>
        <taxon>Bacillota</taxon>
        <taxon>Clostridia</taxon>
        <taxon>Eubacteriales</taxon>
        <taxon>Clostridiaceae</taxon>
        <taxon>Clostridium</taxon>
    </lineage>
</organism>
<dbReference type="STRING" id="1121316.SAMN02745207_03176"/>
<dbReference type="RefSeq" id="WP_073339509.1">
    <property type="nucleotide sequence ID" value="NZ_FQXM01000021.1"/>
</dbReference>
<dbReference type="Proteomes" id="UP000184447">
    <property type="component" value="Unassembled WGS sequence"/>
</dbReference>
<dbReference type="InterPro" id="IPR002491">
    <property type="entry name" value="ABC_transptr_periplasmic_BD"/>
</dbReference>
<feature type="domain" description="Fe/B12 periplasmic-binding" evidence="2">
    <location>
        <begin position="1"/>
        <end position="92"/>
    </location>
</feature>
<dbReference type="PROSITE" id="PS50983">
    <property type="entry name" value="FE_B12_PBP"/>
    <property type="match status" value="1"/>
</dbReference>
<evidence type="ECO:0000313" key="4">
    <source>
        <dbReference type="Proteomes" id="UP000184447"/>
    </source>
</evidence>
<dbReference type="PANTHER" id="PTHR30535">
    <property type="entry name" value="VITAMIN B12-BINDING PROTEIN"/>
    <property type="match status" value="1"/>
</dbReference>
<sequence length="115" mass="13696">MSGAKNIAEDINDEHIVIKMEDVVKRNPEAILMWNMNDLNPEDYLKDSQWKNIKAVVDKKVVELPDAFYCDLWTVKYVYSVNFIAKTLYPDLFEDTDLEKYKTYMLKKLYNIDFK</sequence>
<dbReference type="Gene3D" id="3.40.50.1980">
    <property type="entry name" value="Nitrogenase molybdenum iron protein domain"/>
    <property type="match status" value="1"/>
</dbReference>
<evidence type="ECO:0000259" key="2">
    <source>
        <dbReference type="PROSITE" id="PS50983"/>
    </source>
</evidence>
<keyword evidence="4" id="KW-1185">Reference proteome</keyword>
<evidence type="ECO:0000256" key="1">
    <source>
        <dbReference type="ARBA" id="ARBA00008814"/>
    </source>
</evidence>
<gene>
    <name evidence="3" type="ORF">SAMN02745207_03176</name>
</gene>
<comment type="similarity">
    <text evidence="1">Belongs to the bacterial solute-binding protein 8 family.</text>
</comment>
<reference evidence="3 4" key="1">
    <citation type="submission" date="2016-11" db="EMBL/GenBank/DDBJ databases">
        <authorList>
            <person name="Jaros S."/>
            <person name="Januszkiewicz K."/>
            <person name="Wedrychowicz H."/>
        </authorList>
    </citation>
    <scope>NUCLEOTIDE SEQUENCE [LARGE SCALE GENOMIC DNA]</scope>
    <source>
        <strain evidence="3 4">DSM 8605</strain>
    </source>
</reference>
<dbReference type="EMBL" id="FQXM01000021">
    <property type="protein sequence ID" value="SHH91982.1"/>
    <property type="molecule type" value="Genomic_DNA"/>
</dbReference>
<dbReference type="SUPFAM" id="SSF53807">
    <property type="entry name" value="Helical backbone' metal receptor"/>
    <property type="match status" value="1"/>
</dbReference>
<name>A0A1M5WX48_9CLOT</name>
<proteinExistence type="inferred from homology"/>
<protein>
    <submittedName>
        <fullName evidence="3">Substrate-binding protein</fullName>
    </submittedName>
</protein>
<dbReference type="OrthoDB" id="9787830at2"/>
<dbReference type="PANTHER" id="PTHR30535:SF33">
    <property type="entry name" value="PERIPLASMIC BINDING PROTEIN"/>
    <property type="match status" value="1"/>
</dbReference>
<dbReference type="Pfam" id="PF01497">
    <property type="entry name" value="Peripla_BP_2"/>
    <property type="match status" value="1"/>
</dbReference>